<sequence>MECNKDEAIRAKELALRKMQDNDFAGARKIALKAQQLFPELENINHLLAVCNVHCSAQTKILGSEKDWYGILQVERLADDATIRKQYRKLALLLHPDKNNFAGAEAAFKLIGEANVVLSDRGKRSLYDSRFGVSIKSAQAKPPTQQVNKNQSGRKQQGLQNNTPNGFSPSSNFPNQTAEFDSSVSQDSFWTCCPFCSIKYQYYRNFVNRALRCQKCNKPFIAYDIAAQGVPPRTNQSQAASQDVPPRTNQSQAATQGVPPKSNWSQPATARQKEIPVQGSHRSVTKETAGFPAWGSGSQGSASTRKVESDSGTQVRGTYAVGSNVKTQKNTNPVGRRLEGVRTPKTDETKQGEESNLRDNKRKRGKLEAEPSEISDTLGSSDSKMIIDESVSDIAAEKKSRVNDFYGRRRSSRQKHEVSYIESEGEDDGLENAPKRPLEGKSTNGQGQQEGMVDQDPNRDTLFKQKETDPPSEANNQLGKNQVSGAAQVEVDDSESDPYSEDEQIVFDCTDPEFNDFDKGRAQSCFAVDQFWACYGNADGMPRYYAQIKKVYSTGFKLRIMWLESDPDDDEEIEWMNKGLPVGCGKYRRGNCQDTIDHLTFSHRIYCEKGSKRGSFCVYPRKGEIWALFKDWDIKWSTEAENHESYKFEIVEVLTDFEKGVGIKASLLDKVGGFISLFHRRSDMTAEFVIPPNELFRFSHKIPYFKMTGTEREGVPEGSFELDPASLPSNPNDVCYPSMFKMDYKDLGRQQNSVLQGSSPGKSRSKKSETLSTSKKSDLCNGKRVSDGGEDSVPRRTPRGLNTRDKENVPSQSVTSSNLNRKGRSCNAEVLSREDKELLPKSNSRSNSICSSISSSRNVVLDQFHDFNGERSPGKFEEGQVWALYGGKDKLPMVYGQIKKVGFVPHVMHVALLEACSVSKTDVKPVCGSFKVQNGRPKSFEYSYFSHLLDVNVMNKNKFEVYPKGGQVWALYKNWNSEFSSSDLVNCEYEIVEIIDNSNGIIKVISLVPLRGYKSVFRSPRKSRSSIGPMDIAANEYARFSHQIPAFLLTTEKGGSLAGCLELDPVAVPRNILPAK</sequence>
<comment type="caution">
    <text evidence="1">The sequence shown here is derived from an EMBL/GenBank/DDBJ whole genome shotgun (WGS) entry which is preliminary data.</text>
</comment>
<protein>
    <submittedName>
        <fullName evidence="1">Uncharacterized protein</fullName>
    </submittedName>
</protein>
<dbReference type="Proteomes" id="UP001060085">
    <property type="component" value="Linkage Group LG02"/>
</dbReference>
<reference evidence="2" key="1">
    <citation type="journal article" date="2023" name="Nat. Plants">
        <title>Single-cell RNA sequencing provides a high-resolution roadmap for understanding the multicellular compartmentation of specialized metabolism.</title>
        <authorList>
            <person name="Sun S."/>
            <person name="Shen X."/>
            <person name="Li Y."/>
            <person name="Li Y."/>
            <person name="Wang S."/>
            <person name="Li R."/>
            <person name="Zhang H."/>
            <person name="Shen G."/>
            <person name="Guo B."/>
            <person name="Wei J."/>
            <person name="Xu J."/>
            <person name="St-Pierre B."/>
            <person name="Chen S."/>
            <person name="Sun C."/>
        </authorList>
    </citation>
    <scope>NUCLEOTIDE SEQUENCE [LARGE SCALE GENOMIC DNA]</scope>
</reference>
<organism evidence="1 2">
    <name type="scientific">Catharanthus roseus</name>
    <name type="common">Madagascar periwinkle</name>
    <name type="synonym">Vinca rosea</name>
    <dbReference type="NCBI Taxonomy" id="4058"/>
    <lineage>
        <taxon>Eukaryota</taxon>
        <taxon>Viridiplantae</taxon>
        <taxon>Streptophyta</taxon>
        <taxon>Embryophyta</taxon>
        <taxon>Tracheophyta</taxon>
        <taxon>Spermatophyta</taxon>
        <taxon>Magnoliopsida</taxon>
        <taxon>eudicotyledons</taxon>
        <taxon>Gunneridae</taxon>
        <taxon>Pentapetalae</taxon>
        <taxon>asterids</taxon>
        <taxon>lamiids</taxon>
        <taxon>Gentianales</taxon>
        <taxon>Apocynaceae</taxon>
        <taxon>Rauvolfioideae</taxon>
        <taxon>Vinceae</taxon>
        <taxon>Catharanthinae</taxon>
        <taxon>Catharanthus</taxon>
    </lineage>
</organism>
<name>A0ACC0BTE2_CATRO</name>
<gene>
    <name evidence="1" type="ORF">M9H77_06896</name>
</gene>
<evidence type="ECO:0000313" key="1">
    <source>
        <dbReference type="EMBL" id="KAI5675946.1"/>
    </source>
</evidence>
<accession>A0ACC0BTE2</accession>
<evidence type="ECO:0000313" key="2">
    <source>
        <dbReference type="Proteomes" id="UP001060085"/>
    </source>
</evidence>
<keyword evidence="2" id="KW-1185">Reference proteome</keyword>
<proteinExistence type="predicted"/>
<dbReference type="EMBL" id="CM044702">
    <property type="protein sequence ID" value="KAI5675946.1"/>
    <property type="molecule type" value="Genomic_DNA"/>
</dbReference>